<keyword evidence="3" id="KW-1185">Reference proteome</keyword>
<evidence type="ECO:0000313" key="3">
    <source>
        <dbReference type="Proteomes" id="UP000027265"/>
    </source>
</evidence>
<proteinExistence type="predicted"/>
<feature type="compositionally biased region" description="Polar residues" evidence="1">
    <location>
        <begin position="16"/>
        <end position="25"/>
    </location>
</feature>
<evidence type="ECO:0000256" key="1">
    <source>
        <dbReference type="SAM" id="MobiDB-lite"/>
    </source>
</evidence>
<dbReference type="Proteomes" id="UP000027265">
    <property type="component" value="Unassembled WGS sequence"/>
</dbReference>
<reference evidence="3" key="1">
    <citation type="journal article" date="2014" name="Proc. Natl. Acad. Sci. U.S.A.">
        <title>Extensive sampling of basidiomycete genomes demonstrates inadequacy of the white-rot/brown-rot paradigm for wood decay fungi.</title>
        <authorList>
            <person name="Riley R."/>
            <person name="Salamov A.A."/>
            <person name="Brown D.W."/>
            <person name="Nagy L.G."/>
            <person name="Floudas D."/>
            <person name="Held B.W."/>
            <person name="Levasseur A."/>
            <person name="Lombard V."/>
            <person name="Morin E."/>
            <person name="Otillar R."/>
            <person name="Lindquist E.A."/>
            <person name="Sun H."/>
            <person name="LaButti K.M."/>
            <person name="Schmutz J."/>
            <person name="Jabbour D."/>
            <person name="Luo H."/>
            <person name="Baker S.E."/>
            <person name="Pisabarro A.G."/>
            <person name="Walton J.D."/>
            <person name="Blanchette R.A."/>
            <person name="Henrissat B."/>
            <person name="Martin F."/>
            <person name="Cullen D."/>
            <person name="Hibbett D.S."/>
            <person name="Grigoriev I.V."/>
        </authorList>
    </citation>
    <scope>NUCLEOTIDE SEQUENCE [LARGE SCALE GENOMIC DNA]</scope>
    <source>
        <strain evidence="3">MUCL 33604</strain>
    </source>
</reference>
<dbReference type="HOGENOM" id="CLU_844839_0_0_1"/>
<accession>A0A067Q404</accession>
<dbReference type="EMBL" id="KL197718">
    <property type="protein sequence ID" value="KDQ58227.1"/>
    <property type="molecule type" value="Genomic_DNA"/>
</dbReference>
<dbReference type="OrthoDB" id="3025610at2759"/>
<feature type="compositionally biased region" description="Polar residues" evidence="1">
    <location>
        <begin position="37"/>
        <end position="46"/>
    </location>
</feature>
<organism evidence="2 3">
    <name type="scientific">Jaapia argillacea MUCL 33604</name>
    <dbReference type="NCBI Taxonomy" id="933084"/>
    <lineage>
        <taxon>Eukaryota</taxon>
        <taxon>Fungi</taxon>
        <taxon>Dikarya</taxon>
        <taxon>Basidiomycota</taxon>
        <taxon>Agaricomycotina</taxon>
        <taxon>Agaricomycetes</taxon>
        <taxon>Agaricomycetidae</taxon>
        <taxon>Jaapiales</taxon>
        <taxon>Jaapiaceae</taxon>
        <taxon>Jaapia</taxon>
    </lineage>
</organism>
<feature type="region of interest" description="Disordered" evidence="1">
    <location>
        <begin position="160"/>
        <end position="182"/>
    </location>
</feature>
<evidence type="ECO:0000313" key="2">
    <source>
        <dbReference type="EMBL" id="KDQ58227.1"/>
    </source>
</evidence>
<feature type="region of interest" description="Disordered" evidence="1">
    <location>
        <begin position="16"/>
        <end position="51"/>
    </location>
</feature>
<dbReference type="AlphaFoldDB" id="A0A067Q404"/>
<protein>
    <submittedName>
        <fullName evidence="2">Uncharacterized protein</fullName>
    </submittedName>
</protein>
<sequence length="329" mass="36243">MAPKFRLLSDYLASANTKQTTTSAGPSRPRLSVASALKSTPVASTKTSKEKPIRTPILKRCGGCAEVFDIRREGKPAVAIKGGYQPRCDTCIKKDSEKDLTPKRKPNILDRWTMNKEKEAKATEKSDKDGGVRTTKKWKAETEVEGGLVRKIARIREKIGEEEPSSRVNDTSYQLPTTDSTAPLEYQTPEKMVQTISKFLFLHSCSTDGTYADESESEAEADLSLDFQGTYSIVRDPKIGNKMRVELVSKELKVIPVDSNSQNPESRPGYYEKTFRCAKTSPGHNTPGSVSGKGRCGGTISISSQHDSSHPLNIWGQKVVVRVSHTTKS</sequence>
<dbReference type="InParanoid" id="A0A067Q404"/>
<name>A0A067Q404_9AGAM</name>
<gene>
    <name evidence="2" type="ORF">JAAARDRAFT_57957</name>
</gene>
<feature type="compositionally biased region" description="Polar residues" evidence="1">
    <location>
        <begin position="166"/>
        <end position="181"/>
    </location>
</feature>